<dbReference type="PANTHER" id="PTHR32294">
    <property type="entry name" value="DNA POLYMERASE III SUBUNIT ALPHA"/>
    <property type="match status" value="1"/>
</dbReference>
<evidence type="ECO:0000256" key="3">
    <source>
        <dbReference type="ARBA" id="ARBA00019114"/>
    </source>
</evidence>
<feature type="domain" description="Polymerase/histidinol phosphatase N-terminal" evidence="9">
    <location>
        <begin position="5"/>
        <end position="72"/>
    </location>
</feature>
<dbReference type="STRING" id="1592317.DPF_0668"/>
<dbReference type="Gene3D" id="1.10.10.1600">
    <property type="entry name" value="Bacterial DNA polymerase III alpha subunit, thumb domain"/>
    <property type="match status" value="1"/>
</dbReference>
<dbReference type="InterPro" id="IPR004365">
    <property type="entry name" value="NA-bd_OB_tRNA"/>
</dbReference>
<accession>A0A194AGR6</accession>
<evidence type="ECO:0000256" key="7">
    <source>
        <dbReference type="ARBA" id="ARBA00022932"/>
    </source>
</evidence>
<dbReference type="InterPro" id="IPR011708">
    <property type="entry name" value="DNA_pol3_alpha_NTPase_dom"/>
</dbReference>
<dbReference type="InterPro" id="IPR041931">
    <property type="entry name" value="DNA_pol3_alpha_thumb_dom"/>
</dbReference>
<comment type="catalytic activity">
    <reaction evidence="8">
        <text>DNA(n) + a 2'-deoxyribonucleoside 5'-triphosphate = DNA(n+1) + diphosphate</text>
        <dbReference type="Rhea" id="RHEA:22508"/>
        <dbReference type="Rhea" id="RHEA-COMP:17339"/>
        <dbReference type="Rhea" id="RHEA-COMP:17340"/>
        <dbReference type="ChEBI" id="CHEBI:33019"/>
        <dbReference type="ChEBI" id="CHEBI:61560"/>
        <dbReference type="ChEBI" id="CHEBI:173112"/>
        <dbReference type="EC" id="2.7.7.7"/>
    </reaction>
</comment>
<comment type="subcellular location">
    <subcellularLocation>
        <location evidence="1">Cytoplasm</location>
    </subcellularLocation>
</comment>
<evidence type="ECO:0000256" key="4">
    <source>
        <dbReference type="ARBA" id="ARBA00022679"/>
    </source>
</evidence>
<evidence type="ECO:0000256" key="1">
    <source>
        <dbReference type="ARBA" id="ARBA00004496"/>
    </source>
</evidence>
<dbReference type="Gene3D" id="3.20.20.140">
    <property type="entry name" value="Metal-dependent hydrolases"/>
    <property type="match status" value="1"/>
</dbReference>
<dbReference type="InterPro" id="IPR003141">
    <property type="entry name" value="Pol/His_phosphatase_N"/>
</dbReference>
<dbReference type="Pfam" id="PF17657">
    <property type="entry name" value="DNA_pol3_finger"/>
    <property type="match status" value="1"/>
</dbReference>
<reference evidence="11" key="1">
    <citation type="submission" date="2016-06" db="EMBL/GenBank/DDBJ databases">
        <title>Draft genome sequence of Desulfoplanes formicivorans strain Pf12B.</title>
        <authorList>
            <person name="Watanabe M."/>
            <person name="Kojima H."/>
            <person name="Fukui M."/>
        </authorList>
    </citation>
    <scope>NUCLEOTIDE SEQUENCE [LARGE SCALE GENOMIC DNA]</scope>
    <source>
        <strain evidence="11">Pf12B</strain>
    </source>
</reference>
<evidence type="ECO:0000313" key="10">
    <source>
        <dbReference type="EMBL" id="GAU07969.1"/>
    </source>
</evidence>
<evidence type="ECO:0000256" key="6">
    <source>
        <dbReference type="ARBA" id="ARBA00022705"/>
    </source>
</evidence>
<proteinExistence type="predicted"/>
<organism evidence="10 11">
    <name type="scientific">Desulfoplanes formicivorans</name>
    <dbReference type="NCBI Taxonomy" id="1592317"/>
    <lineage>
        <taxon>Bacteria</taxon>
        <taxon>Pseudomonadati</taxon>
        <taxon>Thermodesulfobacteriota</taxon>
        <taxon>Desulfovibrionia</taxon>
        <taxon>Desulfovibrionales</taxon>
        <taxon>Desulfoplanaceae</taxon>
        <taxon>Desulfoplanes</taxon>
    </lineage>
</organism>
<sequence length="1163" mass="130470">MPDFTHLHCHTEYSLLDGGIRIKDLCAQAVDFGFSSAAISDHGNLFGALVFYQTAKKFGIKPIIGCEVYVTPGNMQDKDTRTRYHLLLLAQNNQGYKNLVKLVSDSFLDGFYYKPRVDKNKLRECSEGLIASSACLQGEVSYALRNKGFDDALAAAREYASIFPDRFYLELMVNGLKEQERVNEQMKELAEATGLPLVATNDCHYLYKEDAEAHDILLCVGTGKLASDPKRLKFDTDAFYYKPLEVMEHEFRDCPEALENAARIADSCNIDLVLNQHYFPVYDVPEGRTLDEEFIKLSKEGLKHRLEQLPYKVDEKVYHERMDQELEVICQKGFPAYFLIVQDFINWAKGKGIPVGPGRGSAAGSIVAWSLKITDLDPIKYHLFFERFLNVERESMPDIDVDFCYNRREEVIRYVTEKYGKDHVAQIVAMGTMKAKGVVRDVGRVLDIPLKEVDKIAKLIPDDLGMTLDKALEQEPELGKLMQADARVHKLITICKRLEGLARHASTHAAGIVISQKPMTEYLPLFKGKKGEVITQFDKKKVEVAGLIKFDFLGLKTLTVIDDALKLIRKNGKPLPDIEKLPLDDPQSFELLCRGESDGVFQLESSGMKNVLRSMRPSCFEDIIALLALYRPGPLESGMVDLFVRRKHGEEKVEYPYPSLEPVLQPILEDTYGVILYQEQVMKIASDLANYSLGEGDILRRAMGKKDPAVMAKQRTRFLQGTRENNIPDEAAEYIFDLMEKFAGYGFNKSHSAAYALISYQTAYLKAHFPAEFMAAMITSEVNNTDKVMAHVNACREMDIPVLPPDINKSENGFTVEGEKVRFGLSGIKGVGGNAVQAILEEREESGEFKSLLDFCQRVNMRKVNKKVIESLTKSGAMDCLGCSRRSIMAGMERVMAMAQRSSKSKTGGQLSFMSMVTDTTCSLSGLGMDIEEARLAEYPDEEKFQMEKEAFGFYLIGHPLAPYREEIHRHGYATLERLRESSVGTEGKVAVIVTAKKEILTKKGDKMAFCQVEDLTGTGEVIVFPEVFLRFRDELGSEEPLLLEGVVIKDDRDQAREEDGSVLKLRAVTFKPLAAAIQEGIAAVSIHVINPTSDVDVFIKGLKDILSRYPGENPVHLTLEMDGFVCTVRLGPAFQVSTGPVFWKEIETWKAGVMQTTRAQGE</sequence>
<keyword evidence="11" id="KW-1185">Reference proteome</keyword>
<dbReference type="Pfam" id="PF02811">
    <property type="entry name" value="PHP"/>
    <property type="match status" value="1"/>
</dbReference>
<dbReference type="InterPro" id="IPR004013">
    <property type="entry name" value="PHP_dom"/>
</dbReference>
<dbReference type="Pfam" id="PF01336">
    <property type="entry name" value="tRNA_anti-codon"/>
    <property type="match status" value="1"/>
</dbReference>
<evidence type="ECO:0000256" key="5">
    <source>
        <dbReference type="ARBA" id="ARBA00022695"/>
    </source>
</evidence>
<evidence type="ECO:0000259" key="9">
    <source>
        <dbReference type="SMART" id="SM00481"/>
    </source>
</evidence>
<dbReference type="NCBIfam" id="TIGR00594">
    <property type="entry name" value="polc"/>
    <property type="match status" value="1"/>
</dbReference>
<dbReference type="Proteomes" id="UP000095200">
    <property type="component" value="Unassembled WGS sequence"/>
</dbReference>
<dbReference type="InterPro" id="IPR016195">
    <property type="entry name" value="Pol/histidinol_Pase-like"/>
</dbReference>
<dbReference type="GO" id="GO:0006260">
    <property type="term" value="P:DNA replication"/>
    <property type="evidence" value="ECO:0007669"/>
    <property type="project" value="UniProtKB-KW"/>
</dbReference>
<dbReference type="Pfam" id="PF14579">
    <property type="entry name" value="HHH_6"/>
    <property type="match status" value="1"/>
</dbReference>
<evidence type="ECO:0000256" key="2">
    <source>
        <dbReference type="ARBA" id="ARBA00012417"/>
    </source>
</evidence>
<dbReference type="AlphaFoldDB" id="A0A194AGR6"/>
<name>A0A194AGR6_9BACT</name>
<gene>
    <name evidence="10" type="ORF">DPF_0668</name>
</gene>
<dbReference type="NCBIfam" id="NF004226">
    <property type="entry name" value="PRK05673.1"/>
    <property type="match status" value="1"/>
</dbReference>
<dbReference type="InterPro" id="IPR029460">
    <property type="entry name" value="DNAPol_HHH"/>
</dbReference>
<dbReference type="OrthoDB" id="9803237at2"/>
<dbReference type="GO" id="GO:0003887">
    <property type="term" value="F:DNA-directed DNA polymerase activity"/>
    <property type="evidence" value="ECO:0007669"/>
    <property type="project" value="UniProtKB-KW"/>
</dbReference>
<dbReference type="SMART" id="SM00481">
    <property type="entry name" value="POLIIIAc"/>
    <property type="match status" value="1"/>
</dbReference>
<dbReference type="SUPFAM" id="SSF89550">
    <property type="entry name" value="PHP domain-like"/>
    <property type="match status" value="1"/>
</dbReference>
<dbReference type="EC" id="2.7.7.7" evidence="2"/>
<dbReference type="RefSeq" id="WP_069857463.1">
    <property type="nucleotide sequence ID" value="NZ_BDFE01000008.1"/>
</dbReference>
<dbReference type="GO" id="GO:0005737">
    <property type="term" value="C:cytoplasm"/>
    <property type="evidence" value="ECO:0007669"/>
    <property type="project" value="UniProtKB-SubCell"/>
</dbReference>
<dbReference type="InterPro" id="IPR004805">
    <property type="entry name" value="DnaE2/DnaE/PolC"/>
</dbReference>
<protein>
    <recommendedName>
        <fullName evidence="3">DNA polymerase III subunit alpha</fullName>
        <ecNumber evidence="2">2.7.7.7</ecNumber>
    </recommendedName>
</protein>
<comment type="caution">
    <text evidence="10">The sequence shown here is derived from an EMBL/GenBank/DDBJ whole genome shotgun (WGS) entry which is preliminary data.</text>
</comment>
<keyword evidence="5" id="KW-0548">Nucleotidyltransferase</keyword>
<dbReference type="CDD" id="cd12113">
    <property type="entry name" value="PHP_PolIIIA_DnaE3"/>
    <property type="match status" value="1"/>
</dbReference>
<dbReference type="PANTHER" id="PTHR32294:SF0">
    <property type="entry name" value="DNA POLYMERASE III SUBUNIT ALPHA"/>
    <property type="match status" value="1"/>
</dbReference>
<keyword evidence="4" id="KW-0808">Transferase</keyword>
<dbReference type="GO" id="GO:0003676">
    <property type="term" value="F:nucleic acid binding"/>
    <property type="evidence" value="ECO:0007669"/>
    <property type="project" value="InterPro"/>
</dbReference>
<dbReference type="Gene3D" id="1.10.150.870">
    <property type="match status" value="1"/>
</dbReference>
<dbReference type="GO" id="GO:0008408">
    <property type="term" value="F:3'-5' exonuclease activity"/>
    <property type="evidence" value="ECO:0007669"/>
    <property type="project" value="InterPro"/>
</dbReference>
<dbReference type="EMBL" id="BDFE01000008">
    <property type="protein sequence ID" value="GAU07969.1"/>
    <property type="molecule type" value="Genomic_DNA"/>
</dbReference>
<evidence type="ECO:0000313" key="11">
    <source>
        <dbReference type="Proteomes" id="UP000095200"/>
    </source>
</evidence>
<dbReference type="InterPro" id="IPR040982">
    <property type="entry name" value="DNA_pol3_finger"/>
</dbReference>
<dbReference type="SUPFAM" id="SSF160975">
    <property type="entry name" value="AF1531-like"/>
    <property type="match status" value="1"/>
</dbReference>
<keyword evidence="6" id="KW-0235">DNA replication</keyword>
<dbReference type="NCBIfam" id="NF005298">
    <property type="entry name" value="PRK06826.1"/>
    <property type="match status" value="1"/>
</dbReference>
<keyword evidence="7" id="KW-0239">DNA-directed DNA polymerase</keyword>
<evidence type="ECO:0000256" key="8">
    <source>
        <dbReference type="ARBA" id="ARBA00049244"/>
    </source>
</evidence>
<dbReference type="CDD" id="cd04485">
    <property type="entry name" value="DnaE_OBF"/>
    <property type="match status" value="1"/>
</dbReference>
<dbReference type="Pfam" id="PF07733">
    <property type="entry name" value="DNA_pol3_alpha"/>
    <property type="match status" value="1"/>
</dbReference>